<comment type="catalytic activity">
    <reaction evidence="7">
        <text>shikimate + ATP = 3-phosphoshikimate + ADP + H(+)</text>
        <dbReference type="Rhea" id="RHEA:13121"/>
        <dbReference type="ChEBI" id="CHEBI:15378"/>
        <dbReference type="ChEBI" id="CHEBI:30616"/>
        <dbReference type="ChEBI" id="CHEBI:36208"/>
        <dbReference type="ChEBI" id="CHEBI:145989"/>
        <dbReference type="ChEBI" id="CHEBI:456216"/>
        <dbReference type="EC" id="2.7.1.71"/>
    </reaction>
</comment>
<keyword evidence="5 7" id="KW-0067">ATP-binding</keyword>
<protein>
    <recommendedName>
        <fullName evidence="7">Shikimate kinase</fullName>
        <shortName evidence="7">SK</shortName>
        <ecNumber evidence="7">2.7.1.71</ecNumber>
    </recommendedName>
</protein>
<comment type="function">
    <text evidence="7">Catalyzes the specific phosphorylation of the 3-hydroxyl group of shikimic acid using ATP as a cosubstrate.</text>
</comment>
<keyword evidence="6 7" id="KW-0057">Aromatic amino acid biosynthesis</keyword>
<evidence type="ECO:0000313" key="9">
    <source>
        <dbReference type="Proteomes" id="UP000235739"/>
    </source>
</evidence>
<reference evidence="8 9" key="1">
    <citation type="journal article" date="2017" name="Elife">
        <title>Extensive horizontal gene transfer in cheese-associated bacteria.</title>
        <authorList>
            <person name="Bonham K.S."/>
            <person name="Wolfe B.E."/>
            <person name="Dutton R.J."/>
        </authorList>
    </citation>
    <scope>NUCLEOTIDE SEQUENCE [LARGE SCALE GENOMIC DNA]</scope>
    <source>
        <strain evidence="8 9">JB182</strain>
    </source>
</reference>
<comment type="pathway">
    <text evidence="7">Metabolic intermediate biosynthesis; chorismate biosynthesis; chorismate from D-erythrose 4-phosphate and phosphoenolpyruvate: step 5/7.</text>
</comment>
<dbReference type="SUPFAM" id="SSF52540">
    <property type="entry name" value="P-loop containing nucleoside triphosphate hydrolases"/>
    <property type="match status" value="1"/>
</dbReference>
<dbReference type="CDD" id="cd00464">
    <property type="entry name" value="SK"/>
    <property type="match status" value="1"/>
</dbReference>
<evidence type="ECO:0000256" key="2">
    <source>
        <dbReference type="ARBA" id="ARBA00022679"/>
    </source>
</evidence>
<keyword evidence="3 7" id="KW-0547">Nucleotide-binding</keyword>
<dbReference type="InterPro" id="IPR000623">
    <property type="entry name" value="Shikimate_kinase/TSH1"/>
</dbReference>
<dbReference type="GeneID" id="303185314"/>
<dbReference type="InterPro" id="IPR031322">
    <property type="entry name" value="Shikimate/glucono_kinase"/>
</dbReference>
<dbReference type="AlphaFoldDB" id="A0A2N7S3Z9"/>
<dbReference type="Proteomes" id="UP000235739">
    <property type="component" value="Unassembled WGS sequence"/>
</dbReference>
<comment type="caution">
    <text evidence="7">Lacks conserved residue(s) required for the propagation of feature annotation.</text>
</comment>
<keyword evidence="7" id="KW-0963">Cytoplasm</keyword>
<feature type="binding site" evidence="7">
    <location>
        <position position="129"/>
    </location>
    <ligand>
        <name>substrate</name>
    </ligand>
</feature>
<dbReference type="GO" id="GO:0009073">
    <property type="term" value="P:aromatic amino acid family biosynthetic process"/>
    <property type="evidence" value="ECO:0007669"/>
    <property type="project" value="UniProtKB-KW"/>
</dbReference>
<comment type="caution">
    <text evidence="8">The sequence shown here is derived from an EMBL/GenBank/DDBJ whole genome shotgun (WGS) entry which is preliminary data.</text>
</comment>
<dbReference type="HAMAP" id="MF_00109">
    <property type="entry name" value="Shikimate_kinase"/>
    <property type="match status" value="1"/>
</dbReference>
<dbReference type="PRINTS" id="PR01100">
    <property type="entry name" value="SHIKIMTKNASE"/>
</dbReference>
<dbReference type="GO" id="GO:0000287">
    <property type="term" value="F:magnesium ion binding"/>
    <property type="evidence" value="ECO:0007669"/>
    <property type="project" value="UniProtKB-UniRule"/>
</dbReference>
<gene>
    <name evidence="7" type="primary">aroK</name>
    <name evidence="8" type="ORF">CIK84_04610</name>
</gene>
<feature type="binding site" evidence="7">
    <location>
        <position position="110"/>
    </location>
    <ligand>
        <name>ATP</name>
        <dbReference type="ChEBI" id="CHEBI:30616"/>
    </ligand>
</feature>
<feature type="binding site" evidence="7">
    <location>
        <position position="73"/>
    </location>
    <ligand>
        <name>substrate</name>
    </ligand>
</feature>
<dbReference type="GO" id="GO:0004765">
    <property type="term" value="F:shikimate kinase activity"/>
    <property type="evidence" value="ECO:0007669"/>
    <property type="project" value="UniProtKB-UniRule"/>
</dbReference>
<keyword evidence="1 7" id="KW-0028">Amino-acid biosynthesis</keyword>
<evidence type="ECO:0000313" key="8">
    <source>
        <dbReference type="EMBL" id="PMQ20872.1"/>
    </source>
</evidence>
<keyword evidence="7" id="KW-0479">Metal-binding</keyword>
<dbReference type="PANTHER" id="PTHR21087">
    <property type="entry name" value="SHIKIMATE KINASE"/>
    <property type="match status" value="1"/>
</dbReference>
<dbReference type="Gene3D" id="3.40.50.300">
    <property type="entry name" value="P-loop containing nucleotide triphosphate hydrolases"/>
    <property type="match status" value="1"/>
</dbReference>
<dbReference type="GO" id="GO:0005829">
    <property type="term" value="C:cytosol"/>
    <property type="evidence" value="ECO:0007669"/>
    <property type="project" value="TreeGrafter"/>
</dbReference>
<dbReference type="GO" id="GO:0008652">
    <property type="term" value="P:amino acid biosynthetic process"/>
    <property type="evidence" value="ECO:0007669"/>
    <property type="project" value="UniProtKB-KW"/>
</dbReference>
<accession>A0A2N7S3Z9</accession>
<evidence type="ECO:0000256" key="5">
    <source>
        <dbReference type="ARBA" id="ARBA00022840"/>
    </source>
</evidence>
<keyword evidence="7" id="KW-0460">Magnesium</keyword>
<proteinExistence type="inferred from homology"/>
<feature type="binding site" evidence="7">
    <location>
        <position position="31"/>
    </location>
    <ligand>
        <name>substrate</name>
    </ligand>
</feature>
<evidence type="ECO:0000256" key="4">
    <source>
        <dbReference type="ARBA" id="ARBA00022777"/>
    </source>
</evidence>
<dbReference type="EMBL" id="PNQX01000001">
    <property type="protein sequence ID" value="PMQ20872.1"/>
    <property type="molecule type" value="Genomic_DNA"/>
</dbReference>
<feature type="binding site" evidence="7">
    <location>
        <position position="54"/>
    </location>
    <ligand>
        <name>substrate</name>
    </ligand>
</feature>
<evidence type="ECO:0000256" key="3">
    <source>
        <dbReference type="ARBA" id="ARBA00022741"/>
    </source>
</evidence>
<comment type="cofactor">
    <cofactor evidence="7">
        <name>Mg(2+)</name>
        <dbReference type="ChEBI" id="CHEBI:18420"/>
    </cofactor>
    <text evidence="7">Binds 1 Mg(2+) ion per subunit.</text>
</comment>
<dbReference type="RefSeq" id="WP_013349069.1">
    <property type="nucleotide sequence ID" value="NZ_JABUYH010000001.1"/>
</dbReference>
<dbReference type="OMA" id="FMGCGKS"/>
<feature type="binding site" evidence="7">
    <location>
        <position position="13"/>
    </location>
    <ligand>
        <name>Mg(2+)</name>
        <dbReference type="ChEBI" id="CHEBI:18420"/>
    </ligand>
</feature>
<dbReference type="Pfam" id="PF01202">
    <property type="entry name" value="SKI"/>
    <property type="match status" value="1"/>
</dbReference>
<dbReference type="UniPathway" id="UPA00053">
    <property type="reaction ID" value="UER00088"/>
</dbReference>
<keyword evidence="4 7" id="KW-0418">Kinase</keyword>
<comment type="similarity">
    <text evidence="7">Belongs to the shikimate kinase family.</text>
</comment>
<evidence type="ECO:0000256" key="7">
    <source>
        <dbReference type="HAMAP-Rule" id="MF_00109"/>
    </source>
</evidence>
<dbReference type="GO" id="GO:0005524">
    <property type="term" value="F:ATP binding"/>
    <property type="evidence" value="ECO:0007669"/>
    <property type="project" value="UniProtKB-UniRule"/>
</dbReference>
<dbReference type="EC" id="2.7.1.71" evidence="7"/>
<dbReference type="GO" id="GO:0009423">
    <property type="term" value="P:chorismate biosynthetic process"/>
    <property type="evidence" value="ECO:0007669"/>
    <property type="project" value="UniProtKB-UniRule"/>
</dbReference>
<keyword evidence="2 7" id="KW-0808">Transferase</keyword>
<sequence length="162" mass="17336">MIYLIGPMASGKSTVGKSLASALSTSFADSDATIVAHHGTIAQIFAEHGEGHFRDLEVQALCRLRTGVVATGGGAVLREENQQLLSRGTVIYLELGEAAAAERIKGDGHRPLLAGDEALNSWIAVYEKRRAIYEMLADVHVIVDGKSVLQIVEEVLGQLDQL</sequence>
<name>A0A2N7S3Z9_9MICC</name>
<comment type="subunit">
    <text evidence="7">Monomer.</text>
</comment>
<comment type="subcellular location">
    <subcellularLocation>
        <location evidence="7">Cytoplasm</location>
    </subcellularLocation>
</comment>
<dbReference type="InterPro" id="IPR027417">
    <property type="entry name" value="P-loop_NTPase"/>
</dbReference>
<dbReference type="PANTHER" id="PTHR21087:SF16">
    <property type="entry name" value="SHIKIMATE KINASE 1, CHLOROPLASTIC"/>
    <property type="match status" value="1"/>
</dbReference>
<organism evidence="8 9">
    <name type="scientific">Glutamicibacter arilaitensis</name>
    <dbReference type="NCBI Taxonomy" id="256701"/>
    <lineage>
        <taxon>Bacteria</taxon>
        <taxon>Bacillati</taxon>
        <taxon>Actinomycetota</taxon>
        <taxon>Actinomycetes</taxon>
        <taxon>Micrococcales</taxon>
        <taxon>Micrococcaceae</taxon>
        <taxon>Glutamicibacter</taxon>
    </lineage>
</organism>
<evidence type="ECO:0000256" key="6">
    <source>
        <dbReference type="ARBA" id="ARBA00023141"/>
    </source>
</evidence>
<evidence type="ECO:0000256" key="1">
    <source>
        <dbReference type="ARBA" id="ARBA00022605"/>
    </source>
</evidence>
<feature type="binding site" evidence="7">
    <location>
        <begin position="9"/>
        <end position="14"/>
    </location>
    <ligand>
        <name>ATP</name>
        <dbReference type="ChEBI" id="CHEBI:30616"/>
    </ligand>
</feature>